<dbReference type="InterPro" id="IPR002767">
    <property type="entry name" value="Thiamine_BP"/>
</dbReference>
<proteinExistence type="predicted"/>
<feature type="domain" description="Thiamine-binding protein" evidence="1">
    <location>
        <begin position="5"/>
        <end position="63"/>
    </location>
</feature>
<dbReference type="InterPro" id="IPR029756">
    <property type="entry name" value="MTH1187/YkoF-like"/>
</dbReference>
<keyword evidence="3" id="KW-1185">Reference proteome</keyword>
<dbReference type="Gene3D" id="3.30.70.930">
    <property type="match status" value="1"/>
</dbReference>
<dbReference type="Proteomes" id="UP000479132">
    <property type="component" value="Unassembled WGS sequence"/>
</dbReference>
<reference evidence="2 3" key="1">
    <citation type="submission" date="2020-02" db="EMBL/GenBank/DDBJ databases">
        <title>Aliifodinibius halophilus 2W32, complete genome.</title>
        <authorList>
            <person name="Li Y."/>
            <person name="Wu S."/>
        </authorList>
    </citation>
    <scope>NUCLEOTIDE SEQUENCE [LARGE SCALE GENOMIC DNA]</scope>
    <source>
        <strain evidence="2 3">2W32</strain>
    </source>
</reference>
<sequence>MITTAQFTYIPLKASDPRESVDFLLELVAQHDVEVDVNYMSTSVRGETEVVFELIQEMYDTMTIEKEEFRFHVELLSPVAEEKDPIDLPKED</sequence>
<protein>
    <recommendedName>
        <fullName evidence="1">Thiamine-binding protein domain-containing protein</fullName>
    </recommendedName>
</protein>
<dbReference type="Pfam" id="PF01910">
    <property type="entry name" value="Thiamine_BP"/>
    <property type="match status" value="1"/>
</dbReference>
<evidence type="ECO:0000313" key="3">
    <source>
        <dbReference type="Proteomes" id="UP000479132"/>
    </source>
</evidence>
<accession>A0A6M1T030</accession>
<evidence type="ECO:0000259" key="1">
    <source>
        <dbReference type="Pfam" id="PF01910"/>
    </source>
</evidence>
<dbReference type="AlphaFoldDB" id="A0A6M1T030"/>
<evidence type="ECO:0000313" key="2">
    <source>
        <dbReference type="EMBL" id="NGP89468.1"/>
    </source>
</evidence>
<comment type="caution">
    <text evidence="2">The sequence shown here is derived from an EMBL/GenBank/DDBJ whole genome shotgun (WGS) entry which is preliminary data.</text>
</comment>
<gene>
    <name evidence="2" type="ORF">G3569_14010</name>
</gene>
<name>A0A6M1T030_9BACT</name>
<dbReference type="EMBL" id="JAALLS010000020">
    <property type="protein sequence ID" value="NGP89468.1"/>
    <property type="molecule type" value="Genomic_DNA"/>
</dbReference>
<dbReference type="SUPFAM" id="SSF89957">
    <property type="entry name" value="MTH1187/YkoF-like"/>
    <property type="match status" value="1"/>
</dbReference>
<organism evidence="2 3">
    <name type="scientific">Fodinibius halophilus</name>
    <dbReference type="NCBI Taxonomy" id="1736908"/>
    <lineage>
        <taxon>Bacteria</taxon>
        <taxon>Pseudomonadati</taxon>
        <taxon>Balneolota</taxon>
        <taxon>Balneolia</taxon>
        <taxon>Balneolales</taxon>
        <taxon>Balneolaceae</taxon>
        <taxon>Fodinibius</taxon>
    </lineage>
</organism>
<dbReference type="RefSeq" id="WP_165270250.1">
    <property type="nucleotide sequence ID" value="NZ_JAALLS010000020.1"/>
</dbReference>